<keyword evidence="7" id="KW-0812">Transmembrane</keyword>
<dbReference type="GO" id="GO:0000155">
    <property type="term" value="F:phosphorelay sensor kinase activity"/>
    <property type="evidence" value="ECO:0007669"/>
    <property type="project" value="InterPro"/>
</dbReference>
<evidence type="ECO:0000256" key="7">
    <source>
        <dbReference type="SAM" id="Phobius"/>
    </source>
</evidence>
<dbReference type="InterPro" id="IPR004358">
    <property type="entry name" value="Sig_transdc_His_kin-like_C"/>
</dbReference>
<feature type="transmembrane region" description="Helical" evidence="7">
    <location>
        <begin position="52"/>
        <end position="70"/>
    </location>
</feature>
<reference evidence="9 10" key="1">
    <citation type="submission" date="2017-09" db="EMBL/GenBank/DDBJ databases">
        <title>Depth-based differentiation of microbial function through sediment-hosted aquifers and enrichment of novel symbionts in the deep terrestrial subsurface.</title>
        <authorList>
            <person name="Probst A.J."/>
            <person name="Ladd B."/>
            <person name="Jarett J.K."/>
            <person name="Geller-Mcgrath D.E."/>
            <person name="Sieber C.M."/>
            <person name="Emerson J.B."/>
            <person name="Anantharaman K."/>
            <person name="Thomas B.C."/>
            <person name="Malmstrom R."/>
            <person name="Stieglmeier M."/>
            <person name="Klingl A."/>
            <person name="Woyke T."/>
            <person name="Ryan C.M."/>
            <person name="Banfield J.F."/>
        </authorList>
    </citation>
    <scope>NUCLEOTIDE SEQUENCE [LARGE SCALE GENOMIC DNA]</scope>
    <source>
        <strain evidence="9">CG22_combo_CG10-13_8_21_14_all_39_12</strain>
    </source>
</reference>
<evidence type="ECO:0000256" key="5">
    <source>
        <dbReference type="ARBA" id="ARBA00022777"/>
    </source>
</evidence>
<proteinExistence type="predicted"/>
<feature type="transmembrane region" description="Helical" evidence="7">
    <location>
        <begin position="107"/>
        <end position="124"/>
    </location>
</feature>
<dbReference type="SMART" id="SM00387">
    <property type="entry name" value="HATPase_c"/>
    <property type="match status" value="1"/>
</dbReference>
<feature type="transmembrane region" description="Helical" evidence="7">
    <location>
        <begin position="21"/>
        <end position="40"/>
    </location>
</feature>
<dbReference type="InterPro" id="IPR005467">
    <property type="entry name" value="His_kinase_dom"/>
</dbReference>
<keyword evidence="6" id="KW-0902">Two-component regulatory system</keyword>
<dbReference type="GO" id="GO:0004721">
    <property type="term" value="F:phosphoprotein phosphatase activity"/>
    <property type="evidence" value="ECO:0007669"/>
    <property type="project" value="TreeGrafter"/>
</dbReference>
<keyword evidence="3" id="KW-0597">Phosphoprotein</keyword>
<keyword evidence="5" id="KW-0418">Kinase</keyword>
<dbReference type="PRINTS" id="PR00344">
    <property type="entry name" value="BCTRLSENSOR"/>
</dbReference>
<organism evidence="9 10">
    <name type="scientific">candidate division WWE3 bacterium CG22_combo_CG10-13_8_21_14_all_39_12</name>
    <dbReference type="NCBI Taxonomy" id="1975094"/>
    <lineage>
        <taxon>Bacteria</taxon>
        <taxon>Katanobacteria</taxon>
    </lineage>
</organism>
<evidence type="ECO:0000256" key="1">
    <source>
        <dbReference type="ARBA" id="ARBA00000085"/>
    </source>
</evidence>
<comment type="caution">
    <text evidence="9">The sequence shown here is derived from an EMBL/GenBank/DDBJ whole genome shotgun (WGS) entry which is preliminary data.</text>
</comment>
<dbReference type="InterPro" id="IPR003661">
    <property type="entry name" value="HisK_dim/P_dom"/>
</dbReference>
<dbReference type="Pfam" id="PF02518">
    <property type="entry name" value="HATPase_c"/>
    <property type="match status" value="1"/>
</dbReference>
<keyword evidence="7" id="KW-0472">Membrane</keyword>
<evidence type="ECO:0000256" key="3">
    <source>
        <dbReference type="ARBA" id="ARBA00022553"/>
    </source>
</evidence>
<dbReference type="PANTHER" id="PTHR45453">
    <property type="entry name" value="PHOSPHATE REGULON SENSOR PROTEIN PHOR"/>
    <property type="match status" value="1"/>
</dbReference>
<evidence type="ECO:0000256" key="4">
    <source>
        <dbReference type="ARBA" id="ARBA00022679"/>
    </source>
</evidence>
<evidence type="ECO:0000256" key="6">
    <source>
        <dbReference type="ARBA" id="ARBA00023012"/>
    </source>
</evidence>
<evidence type="ECO:0000313" key="9">
    <source>
        <dbReference type="EMBL" id="PIP56345.1"/>
    </source>
</evidence>
<evidence type="ECO:0000313" key="10">
    <source>
        <dbReference type="Proteomes" id="UP000228495"/>
    </source>
</evidence>
<dbReference type="EMBL" id="PCSU01000061">
    <property type="protein sequence ID" value="PIP56345.1"/>
    <property type="molecule type" value="Genomic_DNA"/>
</dbReference>
<dbReference type="SUPFAM" id="SSF47384">
    <property type="entry name" value="Homodimeric domain of signal transducing histidine kinase"/>
    <property type="match status" value="1"/>
</dbReference>
<dbReference type="PANTHER" id="PTHR45453:SF1">
    <property type="entry name" value="PHOSPHATE REGULON SENSOR PROTEIN PHOR"/>
    <property type="match status" value="1"/>
</dbReference>
<dbReference type="InterPro" id="IPR036890">
    <property type="entry name" value="HATPase_C_sf"/>
</dbReference>
<dbReference type="InterPro" id="IPR050351">
    <property type="entry name" value="BphY/WalK/GraS-like"/>
</dbReference>
<feature type="domain" description="Histidine kinase" evidence="8">
    <location>
        <begin position="203"/>
        <end position="419"/>
    </location>
</feature>
<comment type="catalytic activity">
    <reaction evidence="1">
        <text>ATP + protein L-histidine = ADP + protein N-phospho-L-histidine.</text>
        <dbReference type="EC" id="2.7.13.3"/>
    </reaction>
</comment>
<feature type="transmembrane region" description="Helical" evidence="7">
    <location>
        <begin position="160"/>
        <end position="177"/>
    </location>
</feature>
<dbReference type="EC" id="2.7.13.3" evidence="2"/>
<feature type="transmembrane region" description="Helical" evidence="7">
    <location>
        <begin position="82"/>
        <end position="101"/>
    </location>
</feature>
<dbReference type="Pfam" id="PF00512">
    <property type="entry name" value="HisKA"/>
    <property type="match status" value="1"/>
</dbReference>
<dbReference type="PROSITE" id="PS50109">
    <property type="entry name" value="HIS_KIN"/>
    <property type="match status" value="1"/>
</dbReference>
<dbReference type="Gene3D" id="1.10.287.130">
    <property type="match status" value="1"/>
</dbReference>
<dbReference type="AlphaFoldDB" id="A0A2H0BFA5"/>
<dbReference type="Gene3D" id="3.30.565.10">
    <property type="entry name" value="Histidine kinase-like ATPase, C-terminal domain"/>
    <property type="match status" value="1"/>
</dbReference>
<dbReference type="GO" id="GO:0005886">
    <property type="term" value="C:plasma membrane"/>
    <property type="evidence" value="ECO:0007669"/>
    <property type="project" value="TreeGrafter"/>
</dbReference>
<evidence type="ECO:0000256" key="2">
    <source>
        <dbReference type="ARBA" id="ARBA00012438"/>
    </source>
</evidence>
<sequence length="422" mass="48270">MFNKEIETLSTEETYKAKRFLKIWEVLSWFSVAIVVAMLVLRPTFPYGPKEIWMGMVAVRTLWMVGYYHFFPEKYRLQIRFVILETFIFILFAFAVIHIAGGVVTDRFYILIIVLFFLAIGYSARLIWPAAIFILVLSVGSFAVDPSQWEGAIDRPTTTVFKLIMPFMVAYIGRYLAKEAYEQRIAKEQLQRLEHDRQNFINSSAHVLRTPITAITGTIELLEQENLTEKSADYVRWIRESAQSLNNVVEELLIISRIEDGNATILKSSINIVELLTTILNTYKKKIDSKNITVTTDFNENTMCIFSNKVLLERVFTNIIDNAVKFTPQYKLIHVTVEQTKGSISVVIKDTGIGMGLNFTDELYEKFRRELDALDQQYTGAGLGLYTSKVIMDALNGTMNVESKKDVGTTVTFVFPSNDVKP</sequence>
<dbReference type="SUPFAM" id="SSF55874">
    <property type="entry name" value="ATPase domain of HSP90 chaperone/DNA topoisomerase II/histidine kinase"/>
    <property type="match status" value="1"/>
</dbReference>
<protein>
    <recommendedName>
        <fullName evidence="2">histidine kinase</fullName>
        <ecNumber evidence="2">2.7.13.3</ecNumber>
    </recommendedName>
</protein>
<name>A0A2H0BFA5_UNCKA</name>
<feature type="transmembrane region" description="Helical" evidence="7">
    <location>
        <begin position="131"/>
        <end position="148"/>
    </location>
</feature>
<accession>A0A2H0BFA5</accession>
<keyword evidence="7" id="KW-1133">Transmembrane helix</keyword>
<keyword evidence="4" id="KW-0808">Transferase</keyword>
<gene>
    <name evidence="9" type="ORF">COX05_03575</name>
</gene>
<dbReference type="SMART" id="SM00388">
    <property type="entry name" value="HisKA"/>
    <property type="match status" value="1"/>
</dbReference>
<evidence type="ECO:0000259" key="8">
    <source>
        <dbReference type="PROSITE" id="PS50109"/>
    </source>
</evidence>
<dbReference type="CDD" id="cd00082">
    <property type="entry name" value="HisKA"/>
    <property type="match status" value="1"/>
</dbReference>
<dbReference type="InterPro" id="IPR036097">
    <property type="entry name" value="HisK_dim/P_sf"/>
</dbReference>
<dbReference type="GO" id="GO:0016036">
    <property type="term" value="P:cellular response to phosphate starvation"/>
    <property type="evidence" value="ECO:0007669"/>
    <property type="project" value="TreeGrafter"/>
</dbReference>
<dbReference type="Proteomes" id="UP000228495">
    <property type="component" value="Unassembled WGS sequence"/>
</dbReference>
<dbReference type="InterPro" id="IPR003594">
    <property type="entry name" value="HATPase_dom"/>
</dbReference>